<evidence type="ECO:0000313" key="1">
    <source>
        <dbReference type="EMBL" id="UVC15275.1"/>
    </source>
</evidence>
<sequence>MVDAFAPLREICPDRATSELMELTARLGSMMPYRQAARVLAEFLPVEPTETHATVRKRTIRIGERLSCAPPNPREVTGLAKSDYQINC</sequence>
<proteinExistence type="predicted"/>
<organism evidence="1 2">
    <name type="scientific">Mesorhizobium onobrychidis</name>
    <dbReference type="NCBI Taxonomy" id="2775404"/>
    <lineage>
        <taxon>Bacteria</taxon>
        <taxon>Pseudomonadati</taxon>
        <taxon>Pseudomonadota</taxon>
        <taxon>Alphaproteobacteria</taxon>
        <taxon>Hyphomicrobiales</taxon>
        <taxon>Phyllobacteriaceae</taxon>
        <taxon>Mesorhizobium</taxon>
    </lineage>
</organism>
<protein>
    <submittedName>
        <fullName evidence="1">Uncharacterized protein</fullName>
    </submittedName>
</protein>
<evidence type="ECO:0000313" key="2">
    <source>
        <dbReference type="Proteomes" id="UP001058098"/>
    </source>
</evidence>
<dbReference type="EMBL" id="CP062229">
    <property type="protein sequence ID" value="UVC15275.1"/>
    <property type="molecule type" value="Genomic_DNA"/>
</dbReference>
<reference evidence="1" key="1">
    <citation type="submission" date="2020-09" db="EMBL/GenBank/DDBJ databases">
        <title>Rhizobia associated with sainfoin plants.</title>
        <authorList>
            <person name="Asharfi S."/>
            <person name="Kuzmanovic N."/>
            <person name="Bunk B."/>
            <person name="Sproeer C."/>
            <person name="Becker M."/>
            <person name="Thuenen T."/>
        </authorList>
    </citation>
    <scope>NUCLEOTIDE SEQUENCE</scope>
    <source>
        <strain evidence="1">OM4</strain>
    </source>
</reference>
<gene>
    <name evidence="1" type="ORF">IHQ72_32885</name>
</gene>
<keyword evidence="2" id="KW-1185">Reference proteome</keyword>
<dbReference type="RefSeq" id="WP_258119998.1">
    <property type="nucleotide sequence ID" value="NZ_CP062229.1"/>
</dbReference>
<name>A0ABY5QVN1_9HYPH</name>
<dbReference type="Proteomes" id="UP001058098">
    <property type="component" value="Chromosome"/>
</dbReference>
<accession>A0ABY5QVN1</accession>